<keyword evidence="7" id="KW-0067">ATP-binding</keyword>
<dbReference type="GO" id="GO:0046983">
    <property type="term" value="F:protein dimerization activity"/>
    <property type="evidence" value="ECO:0007669"/>
    <property type="project" value="InterPro"/>
</dbReference>
<dbReference type="PANTHER" id="PTHR24421">
    <property type="entry name" value="NITRATE/NITRITE SENSOR PROTEIN NARX-RELATED"/>
    <property type="match status" value="1"/>
</dbReference>
<evidence type="ECO:0000313" key="12">
    <source>
        <dbReference type="EMBL" id="HIX00666.1"/>
    </source>
</evidence>
<dbReference type="GO" id="GO:0016020">
    <property type="term" value="C:membrane"/>
    <property type="evidence" value="ECO:0007669"/>
    <property type="project" value="InterPro"/>
</dbReference>
<sequence length="378" mass="40289">MASIQDTAQRPVLTRVERWLSDAVLGMIIFGAVSWMIYADLAGERPPDVFAYSGAFALGALMLLRRQFPLVVLGITIAGVFGYYAAGYPAIGLGVPLAGALLSTAQFRRVGWALAALALTFGISYSVRLAQGQDAERIIGYELVGELGIAAAAIALGVSLRLRRQVQESSRRLQTAAAEQERVRAMAAAAQERAEIARELHDALGHHATVVSMHADVIGESVGSDPDTARQSAHIVKQTSREMLTELRRTVRTLRRGVPASAREVPGFSLESLQKAVFDPLPITVTADIDVVHGLPGHVQSAALRILQEALTNVVKHSRAGAAQVRIRSSADGLHLTVSDRGPHRSAPEPLGADVGLHSMRERAEALGGSFSAEPVEA</sequence>
<dbReference type="GO" id="GO:0000155">
    <property type="term" value="F:phosphorelay sensor kinase activity"/>
    <property type="evidence" value="ECO:0007669"/>
    <property type="project" value="InterPro"/>
</dbReference>
<evidence type="ECO:0000256" key="6">
    <source>
        <dbReference type="ARBA" id="ARBA00022777"/>
    </source>
</evidence>
<dbReference type="AlphaFoldDB" id="A0A9D1UUJ8"/>
<evidence type="ECO:0000256" key="7">
    <source>
        <dbReference type="ARBA" id="ARBA00022840"/>
    </source>
</evidence>
<dbReference type="SUPFAM" id="SSF55874">
    <property type="entry name" value="ATPase domain of HSP90 chaperone/DNA topoisomerase II/histidine kinase"/>
    <property type="match status" value="1"/>
</dbReference>
<comment type="caution">
    <text evidence="12">The sequence shown here is derived from an EMBL/GenBank/DDBJ whole genome shotgun (WGS) entry which is preliminary data.</text>
</comment>
<feature type="non-terminal residue" evidence="12">
    <location>
        <position position="378"/>
    </location>
</feature>
<dbReference type="InterPro" id="IPR036890">
    <property type="entry name" value="HATPase_C_sf"/>
</dbReference>
<evidence type="ECO:0000256" key="9">
    <source>
        <dbReference type="SAM" id="Phobius"/>
    </source>
</evidence>
<feature type="domain" description="Signal transduction histidine kinase subgroup 3 dimerisation and phosphoacceptor" evidence="11">
    <location>
        <begin position="192"/>
        <end position="256"/>
    </location>
</feature>
<proteinExistence type="predicted"/>
<keyword evidence="3" id="KW-0597">Phosphoprotein</keyword>
<accession>A0A9D1UUJ8</accession>
<evidence type="ECO:0000256" key="8">
    <source>
        <dbReference type="ARBA" id="ARBA00023012"/>
    </source>
</evidence>
<evidence type="ECO:0000256" key="4">
    <source>
        <dbReference type="ARBA" id="ARBA00022679"/>
    </source>
</evidence>
<organism evidence="12 13">
    <name type="scientific">Candidatus Nesterenkonia stercoripullorum</name>
    <dbReference type="NCBI Taxonomy" id="2838701"/>
    <lineage>
        <taxon>Bacteria</taxon>
        <taxon>Bacillati</taxon>
        <taxon>Actinomycetota</taxon>
        <taxon>Actinomycetes</taxon>
        <taxon>Micrococcales</taxon>
        <taxon>Micrococcaceae</taxon>
        <taxon>Nesterenkonia</taxon>
    </lineage>
</organism>
<reference evidence="12" key="2">
    <citation type="submission" date="2021-04" db="EMBL/GenBank/DDBJ databases">
        <authorList>
            <person name="Gilroy R."/>
        </authorList>
    </citation>
    <scope>NUCLEOTIDE SEQUENCE</scope>
    <source>
        <strain evidence="12">ChiHejej3B27-3195</strain>
    </source>
</reference>
<evidence type="ECO:0000256" key="5">
    <source>
        <dbReference type="ARBA" id="ARBA00022741"/>
    </source>
</evidence>
<dbReference type="InterPro" id="IPR003594">
    <property type="entry name" value="HATPase_dom"/>
</dbReference>
<keyword evidence="9" id="KW-1133">Transmembrane helix</keyword>
<dbReference type="CDD" id="cd16917">
    <property type="entry name" value="HATPase_UhpB-NarQ-NarX-like"/>
    <property type="match status" value="1"/>
</dbReference>
<keyword evidence="5" id="KW-0547">Nucleotide-binding</keyword>
<dbReference type="Pfam" id="PF07730">
    <property type="entry name" value="HisKA_3"/>
    <property type="match status" value="1"/>
</dbReference>
<evidence type="ECO:0000259" key="10">
    <source>
        <dbReference type="Pfam" id="PF02518"/>
    </source>
</evidence>
<evidence type="ECO:0000313" key="13">
    <source>
        <dbReference type="Proteomes" id="UP000824151"/>
    </source>
</evidence>
<dbReference type="Gene3D" id="1.20.5.1930">
    <property type="match status" value="1"/>
</dbReference>
<protein>
    <recommendedName>
        <fullName evidence="2">histidine kinase</fullName>
        <ecNumber evidence="2">2.7.13.3</ecNumber>
    </recommendedName>
</protein>
<dbReference type="GO" id="GO:0005524">
    <property type="term" value="F:ATP binding"/>
    <property type="evidence" value="ECO:0007669"/>
    <property type="project" value="UniProtKB-KW"/>
</dbReference>
<keyword evidence="9" id="KW-0812">Transmembrane</keyword>
<gene>
    <name evidence="12" type="ORF">H9871_11055</name>
</gene>
<feature type="transmembrane region" description="Helical" evidence="9">
    <location>
        <begin position="71"/>
        <end position="90"/>
    </location>
</feature>
<keyword evidence="6" id="KW-0418">Kinase</keyword>
<dbReference type="Gene3D" id="3.30.565.10">
    <property type="entry name" value="Histidine kinase-like ATPase, C-terminal domain"/>
    <property type="match status" value="1"/>
</dbReference>
<feature type="transmembrane region" description="Helical" evidence="9">
    <location>
        <begin position="139"/>
        <end position="162"/>
    </location>
</feature>
<feature type="transmembrane region" description="Helical" evidence="9">
    <location>
        <begin position="49"/>
        <end position="64"/>
    </location>
</feature>
<dbReference type="EMBL" id="DXGD01000406">
    <property type="protein sequence ID" value="HIX00666.1"/>
    <property type="molecule type" value="Genomic_DNA"/>
</dbReference>
<feature type="transmembrane region" description="Helical" evidence="9">
    <location>
        <begin position="110"/>
        <end position="127"/>
    </location>
</feature>
<feature type="transmembrane region" description="Helical" evidence="9">
    <location>
        <begin position="19"/>
        <end position="37"/>
    </location>
</feature>
<evidence type="ECO:0000259" key="11">
    <source>
        <dbReference type="Pfam" id="PF07730"/>
    </source>
</evidence>
<reference evidence="12" key="1">
    <citation type="journal article" date="2021" name="PeerJ">
        <title>Extensive microbial diversity within the chicken gut microbiome revealed by metagenomics and culture.</title>
        <authorList>
            <person name="Gilroy R."/>
            <person name="Ravi A."/>
            <person name="Getino M."/>
            <person name="Pursley I."/>
            <person name="Horton D.L."/>
            <person name="Alikhan N.F."/>
            <person name="Baker D."/>
            <person name="Gharbi K."/>
            <person name="Hall N."/>
            <person name="Watson M."/>
            <person name="Adriaenssens E.M."/>
            <person name="Foster-Nyarko E."/>
            <person name="Jarju S."/>
            <person name="Secka A."/>
            <person name="Antonio M."/>
            <person name="Oren A."/>
            <person name="Chaudhuri R.R."/>
            <person name="La Ragione R."/>
            <person name="Hildebrand F."/>
            <person name="Pallen M.J."/>
        </authorList>
    </citation>
    <scope>NUCLEOTIDE SEQUENCE</scope>
    <source>
        <strain evidence="12">ChiHejej3B27-3195</strain>
    </source>
</reference>
<keyword evidence="9" id="KW-0472">Membrane</keyword>
<dbReference type="Pfam" id="PF02518">
    <property type="entry name" value="HATPase_c"/>
    <property type="match status" value="1"/>
</dbReference>
<keyword evidence="4" id="KW-0808">Transferase</keyword>
<evidence type="ECO:0000256" key="3">
    <source>
        <dbReference type="ARBA" id="ARBA00022553"/>
    </source>
</evidence>
<dbReference type="InterPro" id="IPR011712">
    <property type="entry name" value="Sig_transdc_His_kin_sub3_dim/P"/>
</dbReference>
<keyword evidence="8" id="KW-0902">Two-component regulatory system</keyword>
<evidence type="ECO:0000256" key="2">
    <source>
        <dbReference type="ARBA" id="ARBA00012438"/>
    </source>
</evidence>
<comment type="catalytic activity">
    <reaction evidence="1">
        <text>ATP + protein L-histidine = ADP + protein N-phospho-L-histidine.</text>
        <dbReference type="EC" id="2.7.13.3"/>
    </reaction>
</comment>
<feature type="domain" description="Histidine kinase/HSP90-like ATPase" evidence="10">
    <location>
        <begin position="301"/>
        <end position="373"/>
    </location>
</feature>
<name>A0A9D1UUJ8_9MICC</name>
<dbReference type="Proteomes" id="UP000824151">
    <property type="component" value="Unassembled WGS sequence"/>
</dbReference>
<dbReference type="EC" id="2.7.13.3" evidence="2"/>
<dbReference type="PANTHER" id="PTHR24421:SF10">
    <property type="entry name" value="NITRATE_NITRITE SENSOR PROTEIN NARQ"/>
    <property type="match status" value="1"/>
</dbReference>
<evidence type="ECO:0000256" key="1">
    <source>
        <dbReference type="ARBA" id="ARBA00000085"/>
    </source>
</evidence>
<dbReference type="InterPro" id="IPR050482">
    <property type="entry name" value="Sensor_HK_TwoCompSys"/>
</dbReference>